<protein>
    <recommendedName>
        <fullName evidence="3">EF-hand domain-containing protein</fullName>
    </recommendedName>
</protein>
<dbReference type="EMBL" id="JAMBEP010000001">
    <property type="protein sequence ID" value="MCL1634257.1"/>
    <property type="molecule type" value="Genomic_DNA"/>
</dbReference>
<organism evidence="1 2">
    <name type="scientific">Luteimonas galliterrae</name>
    <dbReference type="NCBI Taxonomy" id="2940486"/>
    <lineage>
        <taxon>Bacteria</taxon>
        <taxon>Pseudomonadati</taxon>
        <taxon>Pseudomonadota</taxon>
        <taxon>Gammaproteobacteria</taxon>
        <taxon>Lysobacterales</taxon>
        <taxon>Lysobacteraceae</taxon>
        <taxon>Luteimonas</taxon>
    </lineage>
</organism>
<proteinExistence type="predicted"/>
<comment type="caution">
    <text evidence="1">The sequence shown here is derived from an EMBL/GenBank/DDBJ whole genome shotgun (WGS) entry which is preliminary data.</text>
</comment>
<reference evidence="1 2" key="1">
    <citation type="submission" date="2022-05" db="EMBL/GenBank/DDBJ databases">
        <title>Luteimonas sp. SX5, whole genome shotgun sequencing project.</title>
        <authorList>
            <person name="Zhao G."/>
            <person name="Shen L."/>
        </authorList>
    </citation>
    <scope>NUCLEOTIDE SEQUENCE [LARGE SCALE GENOMIC DNA]</scope>
    <source>
        <strain evidence="1 2">SX5</strain>
    </source>
</reference>
<evidence type="ECO:0008006" key="3">
    <source>
        <dbReference type="Google" id="ProtNLM"/>
    </source>
</evidence>
<evidence type="ECO:0000313" key="2">
    <source>
        <dbReference type="Proteomes" id="UP001431217"/>
    </source>
</evidence>
<dbReference type="RefSeq" id="WP_249472575.1">
    <property type="nucleotide sequence ID" value="NZ_JAMBEP010000001.1"/>
</dbReference>
<gene>
    <name evidence="1" type="ORF">M2650_06375</name>
</gene>
<evidence type="ECO:0000313" key="1">
    <source>
        <dbReference type="EMBL" id="MCL1634257.1"/>
    </source>
</evidence>
<dbReference type="Proteomes" id="UP001431217">
    <property type="component" value="Unassembled WGS sequence"/>
</dbReference>
<keyword evidence="2" id="KW-1185">Reference proteome</keyword>
<sequence>MSYDIGIGLCAGIEGANILVKLDSAVVSKLIPKQPWRKSGTSLLQFKSDLCSPRRPPAVGSEVYLDSAALAKNAPASLDLAGNGVLTRVDLRALMSNLNPMPAPSAAAKGRSARW</sequence>
<name>A0ABT0MHA6_9GAMM</name>
<accession>A0ABT0MHA6</accession>